<keyword evidence="3" id="KW-1185">Reference proteome</keyword>
<protein>
    <submittedName>
        <fullName evidence="2">Uncharacterized protein</fullName>
    </submittedName>
</protein>
<proteinExistence type="predicted"/>
<organism evidence="2 3">
    <name type="scientific">Liparis tanakae</name>
    <name type="common">Tanaka's snailfish</name>
    <dbReference type="NCBI Taxonomy" id="230148"/>
    <lineage>
        <taxon>Eukaryota</taxon>
        <taxon>Metazoa</taxon>
        <taxon>Chordata</taxon>
        <taxon>Craniata</taxon>
        <taxon>Vertebrata</taxon>
        <taxon>Euteleostomi</taxon>
        <taxon>Actinopterygii</taxon>
        <taxon>Neopterygii</taxon>
        <taxon>Teleostei</taxon>
        <taxon>Neoteleostei</taxon>
        <taxon>Acanthomorphata</taxon>
        <taxon>Eupercaria</taxon>
        <taxon>Perciformes</taxon>
        <taxon>Cottioidei</taxon>
        <taxon>Cottales</taxon>
        <taxon>Liparidae</taxon>
        <taxon>Liparis</taxon>
    </lineage>
</organism>
<gene>
    <name evidence="2" type="ORF">EYF80_024260</name>
</gene>
<feature type="compositionally biased region" description="Basic and acidic residues" evidence="1">
    <location>
        <begin position="1"/>
        <end position="10"/>
    </location>
</feature>
<evidence type="ECO:0000256" key="1">
    <source>
        <dbReference type="SAM" id="MobiDB-lite"/>
    </source>
</evidence>
<name>A0A4Z2HLC4_9TELE</name>
<accession>A0A4Z2HLC4</accession>
<sequence>MAKERGDRPGMTRKRKRKIGHETKPPGEKKTSRCVSAGRRGEFQGVENPQKPDRAVSQLASDGGHAPIPRVTTAWRLTAAAPENAPWGSLGLNPHIVSGGPEDTDTPVGR</sequence>
<dbReference type="Proteomes" id="UP000314294">
    <property type="component" value="Unassembled WGS sequence"/>
</dbReference>
<feature type="region of interest" description="Disordered" evidence="1">
    <location>
        <begin position="1"/>
        <end position="67"/>
    </location>
</feature>
<evidence type="ECO:0000313" key="2">
    <source>
        <dbReference type="EMBL" id="TNN65582.1"/>
    </source>
</evidence>
<reference evidence="2 3" key="1">
    <citation type="submission" date="2019-03" db="EMBL/GenBank/DDBJ databases">
        <title>First draft genome of Liparis tanakae, snailfish: a comprehensive survey of snailfish specific genes.</title>
        <authorList>
            <person name="Kim W."/>
            <person name="Song I."/>
            <person name="Jeong J.-H."/>
            <person name="Kim D."/>
            <person name="Kim S."/>
            <person name="Ryu S."/>
            <person name="Song J.Y."/>
            <person name="Lee S.K."/>
        </authorList>
    </citation>
    <scope>NUCLEOTIDE SEQUENCE [LARGE SCALE GENOMIC DNA]</scope>
    <source>
        <tissue evidence="2">Muscle</tissue>
    </source>
</reference>
<comment type="caution">
    <text evidence="2">The sequence shown here is derived from an EMBL/GenBank/DDBJ whole genome shotgun (WGS) entry which is preliminary data.</text>
</comment>
<dbReference type="EMBL" id="SRLO01000233">
    <property type="protein sequence ID" value="TNN65582.1"/>
    <property type="molecule type" value="Genomic_DNA"/>
</dbReference>
<feature type="region of interest" description="Disordered" evidence="1">
    <location>
        <begin position="84"/>
        <end position="110"/>
    </location>
</feature>
<dbReference type="AlphaFoldDB" id="A0A4Z2HLC4"/>
<feature type="compositionally biased region" description="Basic and acidic residues" evidence="1">
    <location>
        <begin position="20"/>
        <end position="31"/>
    </location>
</feature>
<evidence type="ECO:0000313" key="3">
    <source>
        <dbReference type="Proteomes" id="UP000314294"/>
    </source>
</evidence>